<dbReference type="Proteomes" id="UP000067598">
    <property type="component" value="Unassembled WGS sequence"/>
</dbReference>
<accession>A0A109DG83</accession>
<dbReference type="SUPFAM" id="SSF46955">
    <property type="entry name" value="Putative DNA-binding domain"/>
    <property type="match status" value="1"/>
</dbReference>
<comment type="caution">
    <text evidence="2">The sequence shown here is derived from an EMBL/GenBank/DDBJ whole genome shotgun (WGS) entry which is preliminary data.</text>
</comment>
<organism evidence="2 3">
    <name type="scientific">Lactobacillus crispatus</name>
    <dbReference type="NCBI Taxonomy" id="47770"/>
    <lineage>
        <taxon>Bacteria</taxon>
        <taxon>Bacillati</taxon>
        <taxon>Bacillota</taxon>
        <taxon>Bacilli</taxon>
        <taxon>Lactobacillales</taxon>
        <taxon>Lactobacillaceae</taxon>
        <taxon>Lactobacillus</taxon>
    </lineage>
</organism>
<feature type="region of interest" description="Disordered" evidence="1">
    <location>
        <begin position="82"/>
        <end position="106"/>
    </location>
</feature>
<evidence type="ECO:0000313" key="2">
    <source>
        <dbReference type="EMBL" id="KWU04797.1"/>
    </source>
</evidence>
<sequence length="106" mass="12063">MQISLDDEQITQIKTLIFSTVKDSIQQVTNTRPYLNRKDIAKYFGVAESTITYWASLGMPVATIDGRKLYGKQSITQWLKDHEMPSRKAQKQTKKPSTISVVKGNK</sequence>
<evidence type="ECO:0000313" key="3">
    <source>
        <dbReference type="Proteomes" id="UP000067598"/>
    </source>
</evidence>
<dbReference type="InterPro" id="IPR036388">
    <property type="entry name" value="WH-like_DNA-bd_sf"/>
</dbReference>
<dbReference type="Gene3D" id="1.10.10.10">
    <property type="entry name" value="Winged helix-like DNA-binding domain superfamily/Winged helix DNA-binding domain"/>
    <property type="match status" value="1"/>
</dbReference>
<protein>
    <submittedName>
        <fullName evidence="2">DNA-packaging protein</fullName>
    </submittedName>
</protein>
<name>A0A109DG83_9LACO</name>
<gene>
    <name evidence="2" type="ORF">AEL95_00925</name>
</gene>
<proteinExistence type="predicted"/>
<dbReference type="EMBL" id="LJGP01000005">
    <property type="protein sequence ID" value="KWU04797.1"/>
    <property type="molecule type" value="Genomic_DNA"/>
</dbReference>
<dbReference type="RefSeq" id="WP_060461650.1">
    <property type="nucleotide sequence ID" value="NZ_AP025162.1"/>
</dbReference>
<reference evidence="2 3" key="1">
    <citation type="journal article" date="2016" name="Microbiology (Mosc.)">
        <title>Comparison of Lactobacillus crispatus isolates from Lactobacillus-dominated vaginal microbiomes with isolates from microbiomes containing bacterial vaginosis-associated bacteria.</title>
        <authorList>
            <person name="Abdelmaksoud A.A."/>
            <person name="Koparde V.N."/>
            <person name="Sheth N.U."/>
            <person name="Serrano M.G."/>
            <person name="Glascock A.L."/>
            <person name="Fettweis J.M."/>
            <person name="Strauss Iii J.F."/>
            <person name="Buck G.A."/>
            <person name="Jefferson K.K."/>
        </authorList>
    </citation>
    <scope>NUCLEOTIDE SEQUENCE [LARGE SCALE GENOMIC DNA]</scope>
    <source>
        <strain evidence="2 3">VMC3</strain>
    </source>
</reference>
<dbReference type="AlphaFoldDB" id="A0A109DG83"/>
<dbReference type="InterPro" id="IPR009061">
    <property type="entry name" value="DNA-bd_dom_put_sf"/>
</dbReference>
<evidence type="ECO:0000256" key="1">
    <source>
        <dbReference type="SAM" id="MobiDB-lite"/>
    </source>
</evidence>
<dbReference type="PATRIC" id="fig|47770.28.peg.1515"/>